<evidence type="ECO:0000256" key="1">
    <source>
        <dbReference type="ARBA" id="ARBA00022857"/>
    </source>
</evidence>
<dbReference type="PANTHER" id="PTHR43625">
    <property type="entry name" value="AFLATOXIN B1 ALDEHYDE REDUCTASE"/>
    <property type="match status" value="1"/>
</dbReference>
<evidence type="ECO:0000256" key="2">
    <source>
        <dbReference type="ARBA" id="ARBA00023002"/>
    </source>
</evidence>
<keyword evidence="6" id="KW-1185">Reference proteome</keyword>
<accession>A0A1Z5RG01</accession>
<dbReference type="InterPro" id="IPR036812">
    <property type="entry name" value="NAD(P)_OxRdtase_dom_sf"/>
</dbReference>
<organism evidence="5 6">
    <name type="scientific">Sorghum bicolor</name>
    <name type="common">Sorghum</name>
    <name type="synonym">Sorghum vulgare</name>
    <dbReference type="NCBI Taxonomy" id="4558"/>
    <lineage>
        <taxon>Eukaryota</taxon>
        <taxon>Viridiplantae</taxon>
        <taxon>Streptophyta</taxon>
        <taxon>Embryophyta</taxon>
        <taxon>Tracheophyta</taxon>
        <taxon>Spermatophyta</taxon>
        <taxon>Magnoliopsida</taxon>
        <taxon>Liliopsida</taxon>
        <taxon>Poales</taxon>
        <taxon>Poaceae</taxon>
        <taxon>PACMAD clade</taxon>
        <taxon>Panicoideae</taxon>
        <taxon>Andropogonodae</taxon>
        <taxon>Andropogoneae</taxon>
        <taxon>Sorghinae</taxon>
        <taxon>Sorghum</taxon>
    </lineage>
</organism>
<keyword evidence="2" id="KW-0560">Oxidoreductase</keyword>
<dbReference type="Proteomes" id="UP000000768">
    <property type="component" value="Chromosome 5"/>
</dbReference>
<reference evidence="6" key="2">
    <citation type="journal article" date="2018" name="Plant J.">
        <title>The Sorghum bicolor reference genome: improved assembly, gene annotations, a transcriptome atlas, and signatures of genome organization.</title>
        <authorList>
            <person name="McCormick R.F."/>
            <person name="Truong S.K."/>
            <person name="Sreedasyam A."/>
            <person name="Jenkins J."/>
            <person name="Shu S."/>
            <person name="Sims D."/>
            <person name="Kennedy M."/>
            <person name="Amirebrahimi M."/>
            <person name="Weers B.D."/>
            <person name="McKinley B."/>
            <person name="Mattison A."/>
            <person name="Morishige D.T."/>
            <person name="Grimwood J."/>
            <person name="Schmutz J."/>
            <person name="Mullet J.E."/>
        </authorList>
    </citation>
    <scope>NUCLEOTIDE SEQUENCE [LARGE SCALE GENOMIC DNA]</scope>
    <source>
        <strain evidence="6">cv. BTx623</strain>
    </source>
</reference>
<proteinExistence type="predicted"/>
<evidence type="ECO:0000313" key="5">
    <source>
        <dbReference type="EMBL" id="OQU82703.1"/>
    </source>
</evidence>
<dbReference type="EMBL" id="CM000764">
    <property type="protein sequence ID" value="OQU82703.1"/>
    <property type="molecule type" value="Genomic_DNA"/>
</dbReference>
<feature type="compositionally biased region" description="Low complexity" evidence="3">
    <location>
        <begin position="129"/>
        <end position="148"/>
    </location>
</feature>
<evidence type="ECO:0000313" key="6">
    <source>
        <dbReference type="Proteomes" id="UP000000768"/>
    </source>
</evidence>
<dbReference type="InterPro" id="IPR050791">
    <property type="entry name" value="Aldo-Keto_reductase"/>
</dbReference>
<evidence type="ECO:0000256" key="3">
    <source>
        <dbReference type="SAM" id="MobiDB-lite"/>
    </source>
</evidence>
<gene>
    <name evidence="5" type="ORF">SORBI_3005G008301</name>
</gene>
<feature type="region of interest" description="Disordered" evidence="3">
    <location>
        <begin position="122"/>
        <end position="154"/>
    </location>
</feature>
<dbReference type="Pfam" id="PF00248">
    <property type="entry name" value="Aldo_ket_red"/>
    <property type="match status" value="1"/>
</dbReference>
<dbReference type="InterPro" id="IPR023210">
    <property type="entry name" value="NADP_OxRdtase_dom"/>
</dbReference>
<dbReference type="Gene3D" id="3.20.20.100">
    <property type="entry name" value="NADP-dependent oxidoreductase domain"/>
    <property type="match status" value="1"/>
</dbReference>
<keyword evidence="1" id="KW-0521">NADP</keyword>
<evidence type="ECO:0000259" key="4">
    <source>
        <dbReference type="Pfam" id="PF00248"/>
    </source>
</evidence>
<dbReference type="SUPFAM" id="SSF51430">
    <property type="entry name" value="NAD(P)-linked oxidoreductase"/>
    <property type="match status" value="1"/>
</dbReference>
<sequence>MAAAAASVVSSRVMVPRMKLGSQGLEVSALGIGCMGMSFAYGPPKPEPDMVRLIHHAVVAAGVTFLDTSDFYGPHTNELLLGKALQLQAAGGVVRDKVQLATKFGILYVDGKQGRCTATRRTCGRRARPASGGSASTASISTTNTASTPGYQFD</sequence>
<dbReference type="PANTHER" id="PTHR43625:SF40">
    <property type="entry name" value="ALDO-KETO REDUCTASE YAKC [NADP(+)]"/>
    <property type="match status" value="1"/>
</dbReference>
<dbReference type="AlphaFoldDB" id="A0A1Z5RG01"/>
<protein>
    <recommendedName>
        <fullName evidence="4">NADP-dependent oxidoreductase domain-containing protein</fullName>
    </recommendedName>
</protein>
<dbReference type="STRING" id="4558.A0A1Z5RG01"/>
<feature type="domain" description="NADP-dependent oxidoreductase" evidence="4">
    <location>
        <begin position="30"/>
        <end position="111"/>
    </location>
</feature>
<name>A0A1Z5RG01_SORBI</name>
<dbReference type="GO" id="GO:0016491">
    <property type="term" value="F:oxidoreductase activity"/>
    <property type="evidence" value="ECO:0007669"/>
    <property type="project" value="UniProtKB-KW"/>
</dbReference>
<reference evidence="5 6" key="1">
    <citation type="journal article" date="2009" name="Nature">
        <title>The Sorghum bicolor genome and the diversification of grasses.</title>
        <authorList>
            <person name="Paterson A.H."/>
            <person name="Bowers J.E."/>
            <person name="Bruggmann R."/>
            <person name="Dubchak I."/>
            <person name="Grimwood J."/>
            <person name="Gundlach H."/>
            <person name="Haberer G."/>
            <person name="Hellsten U."/>
            <person name="Mitros T."/>
            <person name="Poliakov A."/>
            <person name="Schmutz J."/>
            <person name="Spannagl M."/>
            <person name="Tang H."/>
            <person name="Wang X."/>
            <person name="Wicker T."/>
            <person name="Bharti A.K."/>
            <person name="Chapman J."/>
            <person name="Feltus F.A."/>
            <person name="Gowik U."/>
            <person name="Grigoriev I.V."/>
            <person name="Lyons E."/>
            <person name="Maher C.A."/>
            <person name="Martis M."/>
            <person name="Narechania A."/>
            <person name="Otillar R.P."/>
            <person name="Penning B.W."/>
            <person name="Salamov A.A."/>
            <person name="Wang Y."/>
            <person name="Zhang L."/>
            <person name="Carpita N.C."/>
            <person name="Freeling M."/>
            <person name="Gingle A.R."/>
            <person name="Hash C.T."/>
            <person name="Keller B."/>
            <person name="Klein P."/>
            <person name="Kresovich S."/>
            <person name="McCann M.C."/>
            <person name="Ming R."/>
            <person name="Peterson D.G."/>
            <person name="Mehboob-ur-Rahman"/>
            <person name="Ware D."/>
            <person name="Westhoff P."/>
            <person name="Mayer K.F."/>
            <person name="Messing J."/>
            <person name="Rokhsar D.S."/>
        </authorList>
    </citation>
    <scope>NUCLEOTIDE SEQUENCE [LARGE SCALE GENOMIC DNA]</scope>
    <source>
        <strain evidence="6">cv. BTx623</strain>
    </source>
</reference>
<dbReference type="InParanoid" id="A0A1Z5RG01"/>
<dbReference type="Gramene" id="OQU82703">
    <property type="protein sequence ID" value="OQU82703"/>
    <property type="gene ID" value="SORBI_3005G008301"/>
</dbReference>